<comment type="caution">
    <text evidence="1">The sequence shown here is derived from an EMBL/GenBank/DDBJ whole genome shotgun (WGS) entry which is preliminary data.</text>
</comment>
<accession>A0AAV4Y1V9</accession>
<proteinExistence type="predicted"/>
<evidence type="ECO:0000313" key="2">
    <source>
        <dbReference type="Proteomes" id="UP001054945"/>
    </source>
</evidence>
<keyword evidence="2" id="KW-1185">Reference proteome</keyword>
<dbReference type="Proteomes" id="UP001054945">
    <property type="component" value="Unassembled WGS sequence"/>
</dbReference>
<protein>
    <submittedName>
        <fullName evidence="1">Uncharacterized protein</fullName>
    </submittedName>
</protein>
<sequence length="70" mass="7855">MADEVLFKDIYTKTANFFLLLLRNACLSSIVLTCLMANGDCLETVKTRIFVFGINPDLQLADARIQGKEK</sequence>
<dbReference type="AlphaFoldDB" id="A0AAV4Y1V9"/>
<gene>
    <name evidence="1" type="ORF">CEXT_94471</name>
</gene>
<evidence type="ECO:0000313" key="1">
    <source>
        <dbReference type="EMBL" id="GIZ00365.1"/>
    </source>
</evidence>
<reference evidence="1 2" key="1">
    <citation type="submission" date="2021-06" db="EMBL/GenBank/DDBJ databases">
        <title>Caerostris extrusa draft genome.</title>
        <authorList>
            <person name="Kono N."/>
            <person name="Arakawa K."/>
        </authorList>
    </citation>
    <scope>NUCLEOTIDE SEQUENCE [LARGE SCALE GENOMIC DNA]</scope>
</reference>
<organism evidence="1 2">
    <name type="scientific">Caerostris extrusa</name>
    <name type="common">Bark spider</name>
    <name type="synonym">Caerostris bankana</name>
    <dbReference type="NCBI Taxonomy" id="172846"/>
    <lineage>
        <taxon>Eukaryota</taxon>
        <taxon>Metazoa</taxon>
        <taxon>Ecdysozoa</taxon>
        <taxon>Arthropoda</taxon>
        <taxon>Chelicerata</taxon>
        <taxon>Arachnida</taxon>
        <taxon>Araneae</taxon>
        <taxon>Araneomorphae</taxon>
        <taxon>Entelegynae</taxon>
        <taxon>Araneoidea</taxon>
        <taxon>Araneidae</taxon>
        <taxon>Caerostris</taxon>
    </lineage>
</organism>
<dbReference type="EMBL" id="BPLR01018534">
    <property type="protein sequence ID" value="GIZ00365.1"/>
    <property type="molecule type" value="Genomic_DNA"/>
</dbReference>
<name>A0AAV4Y1V9_CAEEX</name>